<gene>
    <name evidence="1" type="ORF">ACFOOI_17705</name>
</gene>
<comment type="caution">
    <text evidence="1">The sequence shown here is derived from an EMBL/GenBank/DDBJ whole genome shotgun (WGS) entry which is preliminary data.</text>
</comment>
<reference evidence="2" key="1">
    <citation type="journal article" date="2019" name="Int. J. Syst. Evol. Microbiol.">
        <title>The Global Catalogue of Microorganisms (GCM) 10K type strain sequencing project: providing services to taxonomists for standard genome sequencing and annotation.</title>
        <authorList>
            <consortium name="The Broad Institute Genomics Platform"/>
            <consortium name="The Broad Institute Genome Sequencing Center for Infectious Disease"/>
            <person name="Wu L."/>
            <person name="Ma J."/>
        </authorList>
    </citation>
    <scope>NUCLEOTIDE SEQUENCE [LARGE SCALE GENOMIC DNA]</scope>
    <source>
        <strain evidence="2">CECT 7956</strain>
    </source>
</reference>
<dbReference type="Proteomes" id="UP001595616">
    <property type="component" value="Unassembled WGS sequence"/>
</dbReference>
<dbReference type="RefSeq" id="WP_379839381.1">
    <property type="nucleotide sequence ID" value="NZ_JBHRYQ010000001.1"/>
</dbReference>
<sequence length="112" mass="12465">MKELISKIKNSPSEVNFQEIISAIDANYAFTPTKFTNGNAVNEAGQNSGSCKVFAFAKLQNLSKEETLTCFGDYYRNDVLGNPEGEDHANIRNFMSFGWDGINYEGEALRPL</sequence>
<protein>
    <submittedName>
        <fullName evidence="1">HopJ type III effector protein</fullName>
    </submittedName>
</protein>
<dbReference type="Pfam" id="PF08888">
    <property type="entry name" value="HopJ"/>
    <property type="match status" value="1"/>
</dbReference>
<dbReference type="InterPro" id="IPR038604">
    <property type="entry name" value="HopJ_sf"/>
</dbReference>
<dbReference type="InterPro" id="IPR014984">
    <property type="entry name" value="HopJ"/>
</dbReference>
<name>A0ABV7Z1Z2_9BACT</name>
<evidence type="ECO:0000313" key="1">
    <source>
        <dbReference type="EMBL" id="MFC3812500.1"/>
    </source>
</evidence>
<organism evidence="1 2">
    <name type="scientific">Lacihabitans lacunae</name>
    <dbReference type="NCBI Taxonomy" id="1028214"/>
    <lineage>
        <taxon>Bacteria</taxon>
        <taxon>Pseudomonadati</taxon>
        <taxon>Bacteroidota</taxon>
        <taxon>Cytophagia</taxon>
        <taxon>Cytophagales</taxon>
        <taxon>Leadbetterellaceae</taxon>
        <taxon>Lacihabitans</taxon>
    </lineage>
</organism>
<evidence type="ECO:0000313" key="2">
    <source>
        <dbReference type="Proteomes" id="UP001595616"/>
    </source>
</evidence>
<dbReference type="Gene3D" id="3.20.160.10">
    <property type="entry name" value="vpa0580 domain like"/>
    <property type="match status" value="1"/>
</dbReference>
<dbReference type="EMBL" id="JBHRYQ010000001">
    <property type="protein sequence ID" value="MFC3812500.1"/>
    <property type="molecule type" value="Genomic_DNA"/>
</dbReference>
<accession>A0ABV7Z1Z2</accession>
<keyword evidence="2" id="KW-1185">Reference proteome</keyword>
<proteinExistence type="predicted"/>